<proteinExistence type="predicted"/>
<dbReference type="Pfam" id="PF14478">
    <property type="entry name" value="DUF4430"/>
    <property type="match status" value="1"/>
</dbReference>
<sequence>MKSIKSLIKTRQAEIGLAIICVVAVLAVAFFLQPAPNRDIPAAAESGLSLAGREDGSAMRSSASRTESGSTISASLPPDSAAAGSLPGSGVEPSSASPAAGKGSSAGQAASPNSGKDKFQTDPVPEGKPAPVEPEDSPVDESNKLTCTISIRCDTILNNMDLFDQDKLGILPRDGVILAATTVSFSEGESVFDVLKRVTRDQRIQMEFEFTPAFNSAYIEGIHNLYEFDCGDLSGWMYKVNGWFPNYGCSRYQLKQGDVIEWVYTCDLGKDVGGGNAVGQGAAS</sequence>
<gene>
    <name evidence="4" type="ORF">DPQ25_11410</name>
</gene>
<organism evidence="4 5">
    <name type="scientific">Hydrogeniiclostridium mannosilyticum</name>
    <dbReference type="NCBI Taxonomy" id="2764322"/>
    <lineage>
        <taxon>Bacteria</taxon>
        <taxon>Bacillati</taxon>
        <taxon>Bacillota</taxon>
        <taxon>Clostridia</taxon>
        <taxon>Eubacteriales</taxon>
        <taxon>Acutalibacteraceae</taxon>
        <taxon>Hydrogeniiclostridium</taxon>
    </lineage>
</organism>
<dbReference type="Gene3D" id="2.170.130.30">
    <property type="match status" value="1"/>
</dbReference>
<dbReference type="EMBL" id="QLYR01000009">
    <property type="protein sequence ID" value="RAQ22740.1"/>
    <property type="molecule type" value="Genomic_DNA"/>
</dbReference>
<keyword evidence="2" id="KW-0812">Transmembrane</keyword>
<keyword evidence="5" id="KW-1185">Reference proteome</keyword>
<evidence type="ECO:0000313" key="5">
    <source>
        <dbReference type="Proteomes" id="UP000249377"/>
    </source>
</evidence>
<evidence type="ECO:0000313" key="4">
    <source>
        <dbReference type="EMBL" id="RAQ22740.1"/>
    </source>
</evidence>
<dbReference type="AlphaFoldDB" id="A0A328UAT9"/>
<keyword evidence="2" id="KW-0472">Membrane</keyword>
<dbReference type="InterPro" id="IPR027954">
    <property type="entry name" value="Transcobalamin-like_C"/>
</dbReference>
<feature type="domain" description="Transcobalamin-like C-terminal" evidence="3">
    <location>
        <begin position="188"/>
        <end position="265"/>
    </location>
</feature>
<feature type="compositionally biased region" description="Polar residues" evidence="1">
    <location>
        <begin position="59"/>
        <end position="74"/>
    </location>
</feature>
<keyword evidence="2" id="KW-1133">Transmembrane helix</keyword>
<evidence type="ECO:0000256" key="1">
    <source>
        <dbReference type="SAM" id="MobiDB-lite"/>
    </source>
</evidence>
<accession>A0A328UAT9</accession>
<reference evidence="4 5" key="1">
    <citation type="submission" date="2018-06" db="EMBL/GenBank/DDBJ databases">
        <title>Noncontiguous genome sequence of Ruminococcaceae bacterium ASD2818.</title>
        <authorList>
            <person name="Chaplin A.V."/>
            <person name="Sokolova S.R."/>
            <person name="Kochetkova T.O."/>
            <person name="Goltsov A.Y."/>
            <person name="Trofimov D.Y."/>
            <person name="Efimov B.A."/>
        </authorList>
    </citation>
    <scope>NUCLEOTIDE SEQUENCE [LARGE SCALE GENOMIC DNA]</scope>
    <source>
        <strain evidence="4 5">ASD2818</strain>
    </source>
</reference>
<name>A0A328UAT9_9FIRM</name>
<feature type="transmembrane region" description="Helical" evidence="2">
    <location>
        <begin position="12"/>
        <end position="32"/>
    </location>
</feature>
<dbReference type="Proteomes" id="UP000249377">
    <property type="component" value="Unassembled WGS sequence"/>
</dbReference>
<feature type="region of interest" description="Disordered" evidence="1">
    <location>
        <begin position="53"/>
        <end position="143"/>
    </location>
</feature>
<comment type="caution">
    <text evidence="4">The sequence shown here is derived from an EMBL/GenBank/DDBJ whole genome shotgun (WGS) entry which is preliminary data.</text>
</comment>
<dbReference type="RefSeq" id="WP_112333304.1">
    <property type="nucleotide sequence ID" value="NZ_JADPHD010000002.1"/>
</dbReference>
<protein>
    <recommendedName>
        <fullName evidence="3">Transcobalamin-like C-terminal domain-containing protein</fullName>
    </recommendedName>
</protein>
<feature type="compositionally biased region" description="Low complexity" evidence="1">
    <location>
        <begin position="93"/>
        <end position="112"/>
    </location>
</feature>
<evidence type="ECO:0000259" key="3">
    <source>
        <dbReference type="Pfam" id="PF14478"/>
    </source>
</evidence>
<evidence type="ECO:0000256" key="2">
    <source>
        <dbReference type="SAM" id="Phobius"/>
    </source>
</evidence>